<keyword evidence="4" id="KW-0238">DNA-binding</keyword>
<dbReference type="Gene3D" id="1.10.1740.10">
    <property type="match status" value="1"/>
</dbReference>
<dbReference type="InterPro" id="IPR013325">
    <property type="entry name" value="RNA_pol_sigma_r2"/>
</dbReference>
<keyword evidence="3" id="KW-0731">Sigma factor</keyword>
<organism evidence="9 10">
    <name type="scientific">Prolixibacter denitrificans</name>
    <dbReference type="NCBI Taxonomy" id="1541063"/>
    <lineage>
        <taxon>Bacteria</taxon>
        <taxon>Pseudomonadati</taxon>
        <taxon>Bacteroidota</taxon>
        <taxon>Bacteroidia</taxon>
        <taxon>Marinilabiliales</taxon>
        <taxon>Prolixibacteraceae</taxon>
        <taxon>Prolixibacter</taxon>
    </lineage>
</organism>
<dbReference type="PANTHER" id="PTHR43133:SF8">
    <property type="entry name" value="RNA POLYMERASE SIGMA FACTOR HI_1459-RELATED"/>
    <property type="match status" value="1"/>
</dbReference>
<reference evidence="8 11" key="2">
    <citation type="submission" date="2019-10" db="EMBL/GenBank/DDBJ databases">
        <title>Prolixibacter strains distinguished by the presence of nitrate reductase genes were adept at nitrate-dependent anaerobic corrosion of metallic iron and carbon steel.</title>
        <authorList>
            <person name="Iino T."/>
            <person name="Shono N."/>
            <person name="Ito K."/>
            <person name="Nakamura R."/>
            <person name="Sueoka K."/>
            <person name="Harayama S."/>
            <person name="Ohkuma M."/>
        </authorList>
    </citation>
    <scope>NUCLEOTIDE SEQUENCE [LARGE SCALE GENOMIC DNA]</scope>
    <source>
        <strain evidence="8 11">MIC1-1</strain>
    </source>
</reference>
<dbReference type="GO" id="GO:0006352">
    <property type="term" value="P:DNA-templated transcription initiation"/>
    <property type="evidence" value="ECO:0007669"/>
    <property type="project" value="InterPro"/>
</dbReference>
<evidence type="ECO:0000256" key="2">
    <source>
        <dbReference type="ARBA" id="ARBA00023015"/>
    </source>
</evidence>
<sequence length="184" mass="21989">MAQKLNISEIVKSYSSRLTGFIRKRVENAEDAEDILQEVFYQLAEADRLMKPIEQLTAWLFTVTRNRITDRYRKKQPDLFAEFYSDDEEEQVVEEFGAILADDQDSPENEYIRTLVWEELEDALEDLPPEQRDVFRWTEFEGKSFKEISQETGEPVNTWISRKRYAVVYLRERLQILYDELIND</sequence>
<evidence type="ECO:0000256" key="4">
    <source>
        <dbReference type="ARBA" id="ARBA00023125"/>
    </source>
</evidence>
<protein>
    <submittedName>
        <fullName evidence="9">RNA polymerase sigma factor (Sigma-70 family)</fullName>
    </submittedName>
    <submittedName>
        <fullName evidence="8">RNA polymerase subunit sigma-24</fullName>
    </submittedName>
</protein>
<dbReference type="CDD" id="cd06171">
    <property type="entry name" value="Sigma70_r4"/>
    <property type="match status" value="1"/>
</dbReference>
<dbReference type="RefSeq" id="WP_106543480.1">
    <property type="nucleotide sequence ID" value="NZ_BLAU01000001.1"/>
</dbReference>
<evidence type="ECO:0000256" key="5">
    <source>
        <dbReference type="ARBA" id="ARBA00023163"/>
    </source>
</evidence>
<name>A0A2P8C7C3_9BACT</name>
<reference evidence="9 10" key="1">
    <citation type="submission" date="2018-03" db="EMBL/GenBank/DDBJ databases">
        <title>Genomic Encyclopedia of Archaeal and Bacterial Type Strains, Phase II (KMG-II): from individual species to whole genera.</title>
        <authorList>
            <person name="Goeker M."/>
        </authorList>
    </citation>
    <scope>NUCLEOTIDE SEQUENCE [LARGE SCALE GENOMIC DNA]</scope>
    <source>
        <strain evidence="9 10">DSM 27267</strain>
    </source>
</reference>
<dbReference type="InterPro" id="IPR013249">
    <property type="entry name" value="RNA_pol_sigma70_r4_t2"/>
</dbReference>
<dbReference type="AlphaFoldDB" id="A0A2P8C7C3"/>
<evidence type="ECO:0000313" key="11">
    <source>
        <dbReference type="Proteomes" id="UP000396862"/>
    </source>
</evidence>
<dbReference type="Pfam" id="PF08281">
    <property type="entry name" value="Sigma70_r4_2"/>
    <property type="match status" value="1"/>
</dbReference>
<keyword evidence="11" id="KW-1185">Reference proteome</keyword>
<dbReference type="GO" id="GO:0016987">
    <property type="term" value="F:sigma factor activity"/>
    <property type="evidence" value="ECO:0007669"/>
    <property type="project" value="UniProtKB-KW"/>
</dbReference>
<dbReference type="GO" id="GO:0003677">
    <property type="term" value="F:DNA binding"/>
    <property type="evidence" value="ECO:0007669"/>
    <property type="project" value="UniProtKB-KW"/>
</dbReference>
<dbReference type="PANTHER" id="PTHR43133">
    <property type="entry name" value="RNA POLYMERASE ECF-TYPE SIGMA FACTO"/>
    <property type="match status" value="1"/>
</dbReference>
<dbReference type="Proteomes" id="UP000396862">
    <property type="component" value="Unassembled WGS sequence"/>
</dbReference>
<accession>A0A2P8C7C3</accession>
<feature type="domain" description="RNA polymerase sigma factor 70 region 4 type 2" evidence="7">
    <location>
        <begin position="118"/>
        <end position="158"/>
    </location>
</feature>
<dbReference type="Pfam" id="PF04542">
    <property type="entry name" value="Sigma70_r2"/>
    <property type="match status" value="1"/>
</dbReference>
<dbReference type="InterPro" id="IPR036388">
    <property type="entry name" value="WH-like_DNA-bd_sf"/>
</dbReference>
<dbReference type="NCBIfam" id="TIGR02937">
    <property type="entry name" value="sigma70-ECF"/>
    <property type="match status" value="1"/>
</dbReference>
<evidence type="ECO:0000256" key="1">
    <source>
        <dbReference type="ARBA" id="ARBA00010641"/>
    </source>
</evidence>
<dbReference type="EMBL" id="PYGC01000012">
    <property type="protein sequence ID" value="PSK80873.1"/>
    <property type="molecule type" value="Genomic_DNA"/>
</dbReference>
<dbReference type="InterPro" id="IPR014284">
    <property type="entry name" value="RNA_pol_sigma-70_dom"/>
</dbReference>
<evidence type="ECO:0000313" key="9">
    <source>
        <dbReference type="EMBL" id="PSK80873.1"/>
    </source>
</evidence>
<keyword evidence="5" id="KW-0804">Transcription</keyword>
<evidence type="ECO:0000256" key="3">
    <source>
        <dbReference type="ARBA" id="ARBA00023082"/>
    </source>
</evidence>
<feature type="domain" description="RNA polymerase sigma-70 region 2" evidence="6">
    <location>
        <begin position="11"/>
        <end position="76"/>
    </location>
</feature>
<dbReference type="OrthoDB" id="9784272at2"/>
<dbReference type="EMBL" id="BLAU01000001">
    <property type="protein sequence ID" value="GET22278.1"/>
    <property type="molecule type" value="Genomic_DNA"/>
</dbReference>
<evidence type="ECO:0000313" key="8">
    <source>
        <dbReference type="EMBL" id="GET22278.1"/>
    </source>
</evidence>
<dbReference type="InterPro" id="IPR007627">
    <property type="entry name" value="RNA_pol_sigma70_r2"/>
</dbReference>
<dbReference type="SUPFAM" id="SSF88946">
    <property type="entry name" value="Sigma2 domain of RNA polymerase sigma factors"/>
    <property type="match status" value="1"/>
</dbReference>
<comment type="caution">
    <text evidence="9">The sequence shown here is derived from an EMBL/GenBank/DDBJ whole genome shotgun (WGS) entry which is preliminary data.</text>
</comment>
<gene>
    <name evidence="9" type="ORF">CLV93_1128</name>
    <name evidence="8" type="ORF">JCM18694_25240</name>
</gene>
<evidence type="ECO:0000313" key="10">
    <source>
        <dbReference type="Proteomes" id="UP000240621"/>
    </source>
</evidence>
<dbReference type="Proteomes" id="UP000240621">
    <property type="component" value="Unassembled WGS sequence"/>
</dbReference>
<dbReference type="SUPFAM" id="SSF88659">
    <property type="entry name" value="Sigma3 and sigma4 domains of RNA polymerase sigma factors"/>
    <property type="match status" value="1"/>
</dbReference>
<dbReference type="InterPro" id="IPR013324">
    <property type="entry name" value="RNA_pol_sigma_r3/r4-like"/>
</dbReference>
<dbReference type="Gene3D" id="1.10.10.10">
    <property type="entry name" value="Winged helix-like DNA-binding domain superfamily/Winged helix DNA-binding domain"/>
    <property type="match status" value="1"/>
</dbReference>
<keyword evidence="2" id="KW-0805">Transcription regulation</keyword>
<evidence type="ECO:0000259" key="6">
    <source>
        <dbReference type="Pfam" id="PF04542"/>
    </source>
</evidence>
<proteinExistence type="inferred from homology"/>
<evidence type="ECO:0000259" key="7">
    <source>
        <dbReference type="Pfam" id="PF08281"/>
    </source>
</evidence>
<comment type="similarity">
    <text evidence="1">Belongs to the sigma-70 factor family. ECF subfamily.</text>
</comment>
<dbReference type="InterPro" id="IPR039425">
    <property type="entry name" value="RNA_pol_sigma-70-like"/>
</dbReference>